<proteinExistence type="predicted"/>
<organism evidence="3 4">
    <name type="scientific">Candidatus Pullibacteroides excrementavium</name>
    <dbReference type="NCBI Taxonomy" id="2840905"/>
    <lineage>
        <taxon>Bacteria</taxon>
        <taxon>Pseudomonadati</taxon>
        <taxon>Bacteroidota</taxon>
        <taxon>Bacteroidia</taxon>
        <taxon>Bacteroidales</taxon>
        <taxon>Candidatus Pullibacteroides</taxon>
    </lineage>
</organism>
<dbReference type="PANTHER" id="PTHR30441:SF8">
    <property type="entry name" value="DUF748 DOMAIN-CONTAINING PROTEIN"/>
    <property type="match status" value="1"/>
</dbReference>
<reference evidence="3" key="2">
    <citation type="journal article" date="2021" name="PeerJ">
        <title>Extensive microbial diversity within the chicken gut microbiome revealed by metagenomics and culture.</title>
        <authorList>
            <person name="Gilroy R."/>
            <person name="Ravi A."/>
            <person name="Getino M."/>
            <person name="Pursley I."/>
            <person name="Horton D.L."/>
            <person name="Alikhan N.F."/>
            <person name="Baker D."/>
            <person name="Gharbi K."/>
            <person name="Hall N."/>
            <person name="Watson M."/>
            <person name="Adriaenssens E.M."/>
            <person name="Foster-Nyarko E."/>
            <person name="Jarju S."/>
            <person name="Secka A."/>
            <person name="Antonio M."/>
            <person name="Oren A."/>
            <person name="Chaudhuri R.R."/>
            <person name="La Ragione R."/>
            <person name="Hildebrand F."/>
            <person name="Pallen M.J."/>
        </authorList>
    </citation>
    <scope>NUCLEOTIDE SEQUENCE</scope>
    <source>
        <strain evidence="3">2889</strain>
    </source>
</reference>
<evidence type="ECO:0008006" key="5">
    <source>
        <dbReference type="Google" id="ProtNLM"/>
    </source>
</evidence>
<name>A0A9D9DS48_9BACT</name>
<accession>A0A9D9DS48</accession>
<feature type="region of interest" description="Disordered" evidence="1">
    <location>
        <begin position="1"/>
        <end position="54"/>
    </location>
</feature>
<gene>
    <name evidence="3" type="ORF">IAB08_06650</name>
</gene>
<dbReference type="GO" id="GO:0090313">
    <property type="term" value="P:regulation of protein targeting to membrane"/>
    <property type="evidence" value="ECO:0007669"/>
    <property type="project" value="TreeGrafter"/>
</dbReference>
<evidence type="ECO:0000313" key="3">
    <source>
        <dbReference type="EMBL" id="MBO8432954.1"/>
    </source>
</evidence>
<feature type="transmembrane region" description="Helical" evidence="2">
    <location>
        <begin position="64"/>
        <end position="91"/>
    </location>
</feature>
<sequence length="1123" mass="124656">MQEQDMNEQNTLLPGEAGESSETAVEESEPVKPESGPVHPSESESSDSPDSHKARKKKKKAWRIVKICLIVFFSLILLLTGIVAFLINFIFTPEKVTPVVERIASDYLDAEVKIGSVELTFFSTYPRVALDVKDGLVVSHALKDSCFDKTDTLISFKDCRVKANLGAYLARQRVVVRNITIDSARMYLFTDKNGVSNYDIFKGGDAEESDSLLMAASAVGADSALAGTMAASDTVASDTVVSDTAASPVIRGIHVRSLILNDAYVYFDDRSNRVYGRVEGANLRARLSLSKPVSRLKLDFSNDNVLFWQDDELLVNKVSLGIKTNLDINRDSLVCHLNKAVVKVNDIGFAARGNFRVDTAQHGIAMDLGFGLRTPSLKDVLSMIPESVLAKSDVDAEGEVSLGGKLHGIYGKGKMPEASLKIRIKNGSAHYAGMPYGIDTLTADFDAFVDMSKRKDSYADLKIFRLKAMDVDVLASCKVEHLLTDPVVSLSTNTKVDLSVLHEIFPLQPGVAMGGVLDADLKGHFKLEDIRNENYGKIQMKGTLGLDRIYLNDTAKDFYSKANATFKFQGDRYLGANFTIHKLLWNGKHIKAYMDTLRVRALTVPPKDSGHIALLTADIKFKKVFAKLADTLFFFNTHTEAKATLKPHPKNPKRAYALFDFETDTIYARSGQAEAKLRKGTVHVDLTHLKDSIWYPKANVDFRRAVFIVPDFAQPLRFNRLKAKVDGGNVDIQRANLRMGRSQLTIKGSFKKLFKVFYMGETLKADITLKSKMLDCNQLINSISKPVDTSLQNLNEMTAAEEAAQDALDDAVETASVQDTLMEDIALFLVPDKLDLKLKLDAKKVIYDKMLFENIKGDAVLRNRAVNLRELDLEAMGASMKLSMVYATPSPKQADAGFDLDIHDIQIEKLIEFIPSLDSTLPMLRSFQGTVDVETEISARLDSSMTIMLPSLTAALRLHGEQLVLLDGETFAEISKLLMFKNKERNMIDSISAVVTVQDGEVTVYPFMIEIDRYKVAVGGHQDLAMNFDYHISVLKSPLPFRLGVNVRGNMDKMKIGLGKVLYKDSFTPAAVKAVDSARLDLGRQIVDQFEGWMNRERRVIHRVDFPVVPRGEDSAAVEEKAR</sequence>
<protein>
    <recommendedName>
        <fullName evidence="5">AsmA family protein</fullName>
    </recommendedName>
</protein>
<dbReference type="PANTHER" id="PTHR30441">
    <property type="entry name" value="DUF748 DOMAIN-CONTAINING PROTEIN"/>
    <property type="match status" value="1"/>
</dbReference>
<keyword evidence="2" id="KW-0812">Transmembrane</keyword>
<reference evidence="3" key="1">
    <citation type="submission" date="2020-10" db="EMBL/GenBank/DDBJ databases">
        <authorList>
            <person name="Gilroy R."/>
        </authorList>
    </citation>
    <scope>NUCLEOTIDE SEQUENCE</scope>
    <source>
        <strain evidence="3">2889</strain>
    </source>
</reference>
<evidence type="ECO:0000256" key="1">
    <source>
        <dbReference type="SAM" id="MobiDB-lite"/>
    </source>
</evidence>
<dbReference type="AlphaFoldDB" id="A0A9D9DS48"/>
<evidence type="ECO:0000313" key="4">
    <source>
        <dbReference type="Proteomes" id="UP000823612"/>
    </source>
</evidence>
<evidence type="ECO:0000256" key="2">
    <source>
        <dbReference type="SAM" id="Phobius"/>
    </source>
</evidence>
<dbReference type="EMBL" id="JADIMZ010000100">
    <property type="protein sequence ID" value="MBO8432954.1"/>
    <property type="molecule type" value="Genomic_DNA"/>
</dbReference>
<dbReference type="GO" id="GO:0005886">
    <property type="term" value="C:plasma membrane"/>
    <property type="evidence" value="ECO:0007669"/>
    <property type="project" value="TreeGrafter"/>
</dbReference>
<keyword evidence="2" id="KW-1133">Transmembrane helix</keyword>
<comment type="caution">
    <text evidence="3">The sequence shown here is derived from an EMBL/GenBank/DDBJ whole genome shotgun (WGS) entry which is preliminary data.</text>
</comment>
<feature type="compositionally biased region" description="Polar residues" evidence="1">
    <location>
        <begin position="1"/>
        <end position="12"/>
    </location>
</feature>
<keyword evidence="2" id="KW-0472">Membrane</keyword>
<dbReference type="Proteomes" id="UP000823612">
    <property type="component" value="Unassembled WGS sequence"/>
</dbReference>
<dbReference type="InterPro" id="IPR052894">
    <property type="entry name" value="AsmA-related"/>
</dbReference>